<dbReference type="OrthoDB" id="8400687at2759"/>
<feature type="compositionally biased region" description="Low complexity" evidence="4">
    <location>
        <begin position="363"/>
        <end position="383"/>
    </location>
</feature>
<keyword evidence="5" id="KW-0812">Transmembrane</keyword>
<proteinExistence type="predicted"/>
<reference evidence="9" key="1">
    <citation type="submission" date="2025-08" db="UniProtKB">
        <authorList>
            <consortium name="RefSeq"/>
        </authorList>
    </citation>
    <scope>IDENTIFICATION</scope>
</reference>
<dbReference type="RefSeq" id="XP_028262683.1">
    <property type="nucleotide sequence ID" value="XM_028406882.1"/>
</dbReference>
<name>A0A6P7IAF5_9TELE</name>
<keyword evidence="2 6" id="KW-0732">Signal</keyword>
<dbReference type="SMART" id="SM00364">
    <property type="entry name" value="LRR_BAC"/>
    <property type="match status" value="4"/>
</dbReference>
<keyword evidence="5" id="KW-1133">Transmembrane helix</keyword>
<dbReference type="InterPro" id="IPR003591">
    <property type="entry name" value="Leu-rich_rpt_typical-subtyp"/>
</dbReference>
<dbReference type="GeneID" id="114436566"/>
<evidence type="ECO:0000259" key="7">
    <source>
        <dbReference type="SMART" id="SM00082"/>
    </source>
</evidence>
<evidence type="ECO:0000313" key="9">
    <source>
        <dbReference type="RefSeq" id="XP_028262683.1"/>
    </source>
</evidence>
<feature type="region of interest" description="Disordered" evidence="4">
    <location>
        <begin position="357"/>
        <end position="405"/>
    </location>
</feature>
<evidence type="ECO:0000256" key="2">
    <source>
        <dbReference type="ARBA" id="ARBA00022729"/>
    </source>
</evidence>
<evidence type="ECO:0000256" key="5">
    <source>
        <dbReference type="SAM" id="Phobius"/>
    </source>
</evidence>
<feature type="signal peptide" evidence="6">
    <location>
        <begin position="1"/>
        <end position="15"/>
    </location>
</feature>
<dbReference type="Gene3D" id="3.80.10.10">
    <property type="entry name" value="Ribonuclease Inhibitor"/>
    <property type="match status" value="1"/>
</dbReference>
<dbReference type="InterPro" id="IPR000483">
    <property type="entry name" value="Cys-rich_flank_reg_C"/>
</dbReference>
<dbReference type="InParanoid" id="A0A6P7IAF5"/>
<dbReference type="SUPFAM" id="SSF52058">
    <property type="entry name" value="L domain-like"/>
    <property type="match status" value="1"/>
</dbReference>
<dbReference type="AlphaFoldDB" id="A0A6P7IAF5"/>
<feature type="transmembrane region" description="Helical" evidence="5">
    <location>
        <begin position="428"/>
        <end position="454"/>
    </location>
</feature>
<dbReference type="PANTHER" id="PTHR24366:SF158">
    <property type="entry name" value="PLATELET GLYCOPROTEIN IB ALPHA CHAIN-LIKE-RELATED"/>
    <property type="match status" value="1"/>
</dbReference>
<dbReference type="PANTHER" id="PTHR24366">
    <property type="entry name" value="IG(IMMUNOGLOBULIN) AND LRR(LEUCINE RICH REPEAT) DOMAINS"/>
    <property type="match status" value="1"/>
</dbReference>
<protein>
    <submittedName>
        <fullName evidence="9">Platelet glycoprotein Ib alpha chain-like</fullName>
    </submittedName>
</protein>
<evidence type="ECO:0000313" key="8">
    <source>
        <dbReference type="Proteomes" id="UP000515145"/>
    </source>
</evidence>
<gene>
    <name evidence="9" type="primary">LOC114436566</name>
</gene>
<keyword evidence="1" id="KW-0433">Leucine-rich repeat</keyword>
<dbReference type="SMART" id="SM00082">
    <property type="entry name" value="LRRCT"/>
    <property type="match status" value="1"/>
</dbReference>
<dbReference type="Pfam" id="PF13855">
    <property type="entry name" value="LRR_8"/>
    <property type="match status" value="1"/>
</dbReference>
<keyword evidence="8" id="KW-1185">Reference proteome</keyword>
<dbReference type="GO" id="GO:0007616">
    <property type="term" value="P:long-term memory"/>
    <property type="evidence" value="ECO:0007669"/>
    <property type="project" value="TreeGrafter"/>
</dbReference>
<dbReference type="SMART" id="SM00369">
    <property type="entry name" value="LRR_TYP"/>
    <property type="match status" value="4"/>
</dbReference>
<dbReference type="PROSITE" id="PS51450">
    <property type="entry name" value="LRR"/>
    <property type="match status" value="2"/>
</dbReference>
<dbReference type="GO" id="GO:0005886">
    <property type="term" value="C:plasma membrane"/>
    <property type="evidence" value="ECO:0007669"/>
    <property type="project" value="TreeGrafter"/>
</dbReference>
<keyword evidence="5" id="KW-0472">Membrane</keyword>
<dbReference type="InterPro" id="IPR001611">
    <property type="entry name" value="Leu-rich_rpt"/>
</dbReference>
<dbReference type="Proteomes" id="UP000515145">
    <property type="component" value="Chromosome 5"/>
</dbReference>
<evidence type="ECO:0000256" key="1">
    <source>
        <dbReference type="ARBA" id="ARBA00022614"/>
    </source>
</evidence>
<sequence>MQLFLLLCRVVMVVAVTGCHRDRDKDHRPRENCTAAGFSTVPVGLDPTTKVLLFPKNLFSSLSWDSFQIFDEIYEIDLTENKVPEVTPSGTPILPTLSVLRLGSNRLTFLPDGSFSACPALTELYLENNAIDSLSNHTFFGLDKLEILDLTSNRITVLPALMLHPLPAIETLYLENNKIRVMPDNWFSQKEEVPYLYLSANPWACSCSLDYLRRYLDDYELNVYVRDGPDIKSDADSVVCDSPHWHQGKPVMSLEESDLCSSSTELGPSGDFHQPSHPATQRTTTPATPVTATSSPPISPPPTLSTVSVELYTVYHRVVTWSWYQTFTSLIEWSDHSGSLDTRTEEPSAVWYLATPPTPPATTPSTANPTTTPVPVTSAPTTPSLQTASAPGATETSAPFVPPWRDNEALSTRRRKARPVGAAGGFCVWLFAGCLLLCAASAVCVLVTAAKLLVWYKRVYTPLTTARRRGGREGVMLSAYNRRTDREEAGGGGILALYRSVLFVHRDEGEGGVDREGGGTERQLVTLTPTGGVTVEEAGERGGAGLYRKTLHRPFSREDELEGWRDVMEECRVSAEGGGRRRGGTFEEMHRMRSKGGGGASKKHYSVILREEREAEAGGREELDWVVGGWEVNSGGEVEGAEPRSSWGEWMAQFLPSMPWAAPTNQEAASGADK</sequence>
<feature type="compositionally biased region" description="Polar residues" evidence="4">
    <location>
        <begin position="384"/>
        <end position="397"/>
    </location>
</feature>
<feature type="region of interest" description="Disordered" evidence="4">
    <location>
        <begin position="257"/>
        <end position="303"/>
    </location>
</feature>
<feature type="domain" description="LRRCT" evidence="7">
    <location>
        <begin position="201"/>
        <end position="261"/>
    </location>
</feature>
<keyword evidence="3" id="KW-0677">Repeat</keyword>
<feature type="compositionally biased region" description="Low complexity" evidence="4">
    <location>
        <begin position="278"/>
        <end position="296"/>
    </location>
</feature>
<evidence type="ECO:0000256" key="6">
    <source>
        <dbReference type="SAM" id="SignalP"/>
    </source>
</evidence>
<feature type="chain" id="PRO_5028417729" evidence="6">
    <location>
        <begin position="16"/>
        <end position="674"/>
    </location>
</feature>
<evidence type="ECO:0000256" key="4">
    <source>
        <dbReference type="SAM" id="MobiDB-lite"/>
    </source>
</evidence>
<organism evidence="8 9">
    <name type="scientific">Parambassis ranga</name>
    <name type="common">Indian glassy fish</name>
    <dbReference type="NCBI Taxonomy" id="210632"/>
    <lineage>
        <taxon>Eukaryota</taxon>
        <taxon>Metazoa</taxon>
        <taxon>Chordata</taxon>
        <taxon>Craniata</taxon>
        <taxon>Vertebrata</taxon>
        <taxon>Euteleostomi</taxon>
        <taxon>Actinopterygii</taxon>
        <taxon>Neopterygii</taxon>
        <taxon>Teleostei</taxon>
        <taxon>Neoteleostei</taxon>
        <taxon>Acanthomorphata</taxon>
        <taxon>Ovalentaria</taxon>
        <taxon>Ambassidae</taxon>
        <taxon>Parambassis</taxon>
    </lineage>
</organism>
<evidence type="ECO:0000256" key="3">
    <source>
        <dbReference type="ARBA" id="ARBA00022737"/>
    </source>
</evidence>
<accession>A0A6P7IAF5</accession>
<dbReference type="InterPro" id="IPR032675">
    <property type="entry name" value="LRR_dom_sf"/>
</dbReference>